<dbReference type="GO" id="GO:0006565">
    <property type="term" value="P:L-serine catabolic process"/>
    <property type="evidence" value="ECO:0007669"/>
    <property type="project" value="TreeGrafter"/>
</dbReference>
<reference evidence="12" key="1">
    <citation type="submission" date="2022-11" db="EMBL/GenBank/DDBJ databases">
        <authorList>
            <person name="Petersen C."/>
        </authorList>
    </citation>
    <scope>NUCLEOTIDE SEQUENCE</scope>
    <source>
        <strain evidence="12">IBT 21917</strain>
    </source>
</reference>
<dbReference type="AlphaFoldDB" id="A0A9W9I8B4"/>
<comment type="caution">
    <text evidence="12">The sequence shown here is derived from an EMBL/GenBank/DDBJ whole genome shotgun (WGS) entry which is preliminary data.</text>
</comment>
<name>A0A9W9I8B4_9EURO</name>
<comment type="similarity">
    <text evidence="4">Belongs to the serine/threonine dehydratase family.</text>
</comment>
<keyword evidence="8" id="KW-0663">Pyridoxal phosphate</keyword>
<evidence type="ECO:0000256" key="8">
    <source>
        <dbReference type="ARBA" id="ARBA00022898"/>
    </source>
</evidence>
<dbReference type="GO" id="GO:0004794">
    <property type="term" value="F:threonine deaminase activity"/>
    <property type="evidence" value="ECO:0007669"/>
    <property type="project" value="TreeGrafter"/>
</dbReference>
<dbReference type="Gene3D" id="3.40.50.1100">
    <property type="match status" value="2"/>
</dbReference>
<evidence type="ECO:0000256" key="9">
    <source>
        <dbReference type="ARBA" id="ARBA00023239"/>
    </source>
</evidence>
<evidence type="ECO:0000256" key="10">
    <source>
        <dbReference type="ARBA" id="ARBA00049406"/>
    </source>
</evidence>
<dbReference type="PANTHER" id="PTHR48078:SF2">
    <property type="entry name" value="CATABOLIC L-SERINE_THREONINE DEHYDRATASE"/>
    <property type="match status" value="1"/>
</dbReference>
<dbReference type="InterPro" id="IPR036052">
    <property type="entry name" value="TrpB-like_PALP_sf"/>
</dbReference>
<comment type="cofactor">
    <cofactor evidence="1">
        <name>pyridoxal 5'-phosphate</name>
        <dbReference type="ChEBI" id="CHEBI:597326"/>
    </cofactor>
</comment>
<evidence type="ECO:0000313" key="12">
    <source>
        <dbReference type="EMBL" id="KAJ5172199.1"/>
    </source>
</evidence>
<accession>A0A9W9I8B4</accession>
<dbReference type="GO" id="GO:0003941">
    <property type="term" value="F:L-serine ammonia-lyase activity"/>
    <property type="evidence" value="ECO:0007669"/>
    <property type="project" value="UniProtKB-EC"/>
</dbReference>
<evidence type="ECO:0000256" key="1">
    <source>
        <dbReference type="ARBA" id="ARBA00001933"/>
    </source>
</evidence>
<reference evidence="12" key="2">
    <citation type="journal article" date="2023" name="IMA Fungus">
        <title>Comparative genomic study of the Penicillium genus elucidates a diverse pangenome and 15 lateral gene transfer events.</title>
        <authorList>
            <person name="Petersen C."/>
            <person name="Sorensen T."/>
            <person name="Nielsen M.R."/>
            <person name="Sondergaard T.E."/>
            <person name="Sorensen J.L."/>
            <person name="Fitzpatrick D.A."/>
            <person name="Frisvad J.C."/>
            <person name="Nielsen K.L."/>
        </authorList>
    </citation>
    <scope>NUCLEOTIDE SEQUENCE</scope>
    <source>
        <strain evidence="12">IBT 21917</strain>
    </source>
</reference>
<evidence type="ECO:0000256" key="7">
    <source>
        <dbReference type="ARBA" id="ARBA00022490"/>
    </source>
</evidence>
<proteinExistence type="inferred from homology"/>
<keyword evidence="13" id="KW-1185">Reference proteome</keyword>
<evidence type="ECO:0000256" key="2">
    <source>
        <dbReference type="ARBA" id="ARBA00004496"/>
    </source>
</evidence>
<dbReference type="EC" id="4.3.1.17" evidence="5"/>
<dbReference type="GO" id="GO:0006094">
    <property type="term" value="P:gluconeogenesis"/>
    <property type="evidence" value="ECO:0007669"/>
    <property type="project" value="UniProtKB-KW"/>
</dbReference>
<evidence type="ECO:0000256" key="6">
    <source>
        <dbReference type="ARBA" id="ARBA00022432"/>
    </source>
</evidence>
<evidence type="ECO:0000313" key="13">
    <source>
        <dbReference type="Proteomes" id="UP001146351"/>
    </source>
</evidence>
<keyword evidence="9" id="KW-0456">Lyase</keyword>
<dbReference type="GO" id="GO:0006567">
    <property type="term" value="P:L-threonine catabolic process"/>
    <property type="evidence" value="ECO:0007669"/>
    <property type="project" value="TreeGrafter"/>
</dbReference>
<gene>
    <name evidence="12" type="ORF">N7492_004792</name>
</gene>
<dbReference type="GO" id="GO:0009097">
    <property type="term" value="P:isoleucine biosynthetic process"/>
    <property type="evidence" value="ECO:0007669"/>
    <property type="project" value="TreeGrafter"/>
</dbReference>
<keyword evidence="7" id="KW-0963">Cytoplasm</keyword>
<dbReference type="OrthoDB" id="7773036at2759"/>
<comment type="catalytic activity">
    <reaction evidence="10">
        <text>L-serine = pyruvate + NH4(+)</text>
        <dbReference type="Rhea" id="RHEA:19169"/>
        <dbReference type="ChEBI" id="CHEBI:15361"/>
        <dbReference type="ChEBI" id="CHEBI:28938"/>
        <dbReference type="ChEBI" id="CHEBI:33384"/>
        <dbReference type="EC" id="4.3.1.17"/>
    </reaction>
</comment>
<evidence type="ECO:0000259" key="11">
    <source>
        <dbReference type="Pfam" id="PF00291"/>
    </source>
</evidence>
<dbReference type="InterPro" id="IPR050147">
    <property type="entry name" value="Ser/Thr_Dehydratase"/>
</dbReference>
<keyword evidence="6" id="KW-0312">Gluconeogenesis</keyword>
<evidence type="ECO:0000256" key="4">
    <source>
        <dbReference type="ARBA" id="ARBA00010869"/>
    </source>
</evidence>
<evidence type="ECO:0000256" key="5">
    <source>
        <dbReference type="ARBA" id="ARBA00012093"/>
    </source>
</evidence>
<sequence>MASQVSGNVKKPWIQTPLIESATLSKAAGWYGQSHSHHGLILTQNTVESFSSSNCSSHQAHSNPGSCIQHPSKQTYRYDNLDLTKLSGIGNLILSALTDLRNKNKRIHLYSSSGGNAGLAAVHAARDLDCACSVVVPLSTKPLMIAKLRDAGATAVIPYGASWFEADSYLRKEFIEKNDCEADVVNIYVPPFDDARIWDGAATMVDEIGGEMPPRDGDGFPADAIVCSVGGGGLLNGIVAGLGRYLQSHAPATGKDVCVVAAETQGADSLALALRMGGLSSLPAITSQATSLGALCVAEKTFLNAQSPPAGVRVSSMVGSDAEAARGIVRLADETRLQVELACGISLELAVAGRLKEVIPDFGPETRVVVIVCGGSHITAEMIAEYRQRINDGWK</sequence>
<comment type="pathway">
    <text evidence="3">Carbohydrate biosynthesis; gluconeogenesis.</text>
</comment>
<dbReference type="InterPro" id="IPR001926">
    <property type="entry name" value="TrpB-like_PALP"/>
</dbReference>
<dbReference type="GO" id="GO:0005737">
    <property type="term" value="C:cytoplasm"/>
    <property type="evidence" value="ECO:0007669"/>
    <property type="project" value="UniProtKB-SubCell"/>
</dbReference>
<organism evidence="12 13">
    <name type="scientific">Penicillium capsulatum</name>
    <dbReference type="NCBI Taxonomy" id="69766"/>
    <lineage>
        <taxon>Eukaryota</taxon>
        <taxon>Fungi</taxon>
        <taxon>Dikarya</taxon>
        <taxon>Ascomycota</taxon>
        <taxon>Pezizomycotina</taxon>
        <taxon>Eurotiomycetes</taxon>
        <taxon>Eurotiomycetidae</taxon>
        <taxon>Eurotiales</taxon>
        <taxon>Aspergillaceae</taxon>
        <taxon>Penicillium</taxon>
    </lineage>
</organism>
<dbReference type="FunFam" id="3.40.50.1100:FF:000040">
    <property type="entry name" value="L-serine dehydratase, putative"/>
    <property type="match status" value="1"/>
</dbReference>
<dbReference type="PANTHER" id="PTHR48078">
    <property type="entry name" value="THREONINE DEHYDRATASE, MITOCHONDRIAL-RELATED"/>
    <property type="match status" value="1"/>
</dbReference>
<comment type="subcellular location">
    <subcellularLocation>
        <location evidence="2">Cytoplasm</location>
    </subcellularLocation>
</comment>
<dbReference type="EMBL" id="JAPQKO010000003">
    <property type="protein sequence ID" value="KAJ5172199.1"/>
    <property type="molecule type" value="Genomic_DNA"/>
</dbReference>
<dbReference type="SUPFAM" id="SSF53686">
    <property type="entry name" value="Tryptophan synthase beta subunit-like PLP-dependent enzymes"/>
    <property type="match status" value="1"/>
</dbReference>
<evidence type="ECO:0000256" key="3">
    <source>
        <dbReference type="ARBA" id="ARBA00004742"/>
    </source>
</evidence>
<dbReference type="Proteomes" id="UP001146351">
    <property type="component" value="Unassembled WGS sequence"/>
</dbReference>
<feature type="domain" description="Tryptophan synthase beta chain-like PALP" evidence="11">
    <location>
        <begin position="94"/>
        <end position="374"/>
    </location>
</feature>
<protein>
    <recommendedName>
        <fullName evidence="5">L-serine ammonia-lyase</fullName>
        <ecNumber evidence="5">4.3.1.17</ecNumber>
    </recommendedName>
</protein>
<dbReference type="Pfam" id="PF00291">
    <property type="entry name" value="PALP"/>
    <property type="match status" value="1"/>
</dbReference>